<evidence type="ECO:0000256" key="21">
    <source>
        <dbReference type="ARBA" id="ARBA00066184"/>
    </source>
</evidence>
<evidence type="ECO:0000256" key="2">
    <source>
        <dbReference type="ARBA" id="ARBA00004479"/>
    </source>
</evidence>
<dbReference type="InParanoid" id="G1SS30"/>
<dbReference type="GO" id="GO:0002020">
    <property type="term" value="F:protease binding"/>
    <property type="evidence" value="ECO:0007669"/>
    <property type="project" value="Ensembl"/>
</dbReference>
<dbReference type="InterPro" id="IPR013783">
    <property type="entry name" value="Ig-like_fold"/>
</dbReference>
<evidence type="ECO:0000256" key="19">
    <source>
        <dbReference type="ARBA" id="ARBA00023319"/>
    </source>
</evidence>
<dbReference type="InterPro" id="IPR041416">
    <property type="entry name" value="IL-1RAcP-like_ig"/>
</dbReference>
<gene>
    <name evidence="30" type="primary">IL1R1</name>
</gene>
<dbReference type="HOGENOM" id="CLU_025552_3_1_1"/>
<dbReference type="Ensembl" id="ENSOCUT00000006957.4">
    <property type="protein sequence ID" value="ENSOCUP00000006017.4"/>
    <property type="gene ID" value="ENSOCUG00000006957.4"/>
</dbReference>
<organism evidence="30 31">
    <name type="scientific">Oryctolagus cuniculus</name>
    <name type="common">Rabbit</name>
    <dbReference type="NCBI Taxonomy" id="9986"/>
    <lineage>
        <taxon>Eukaryota</taxon>
        <taxon>Metazoa</taxon>
        <taxon>Chordata</taxon>
        <taxon>Craniata</taxon>
        <taxon>Vertebrata</taxon>
        <taxon>Euteleostomi</taxon>
        <taxon>Mammalia</taxon>
        <taxon>Eutheria</taxon>
        <taxon>Euarchontoglires</taxon>
        <taxon>Glires</taxon>
        <taxon>Lagomorpha</taxon>
        <taxon>Leporidae</taxon>
        <taxon>Oryctolagus</taxon>
    </lineage>
</organism>
<keyword evidence="15" id="KW-1015">Disulfide bond</keyword>
<evidence type="ECO:0000256" key="24">
    <source>
        <dbReference type="ARBA" id="ARBA00079535"/>
    </source>
</evidence>
<evidence type="ECO:0000256" key="13">
    <source>
        <dbReference type="ARBA" id="ARBA00023027"/>
    </source>
</evidence>
<evidence type="ECO:0000256" key="23">
    <source>
        <dbReference type="ARBA" id="ARBA00075659"/>
    </source>
</evidence>
<comment type="subunit">
    <text evidence="21">The interleukin-1 receptor complex is a heterodimer of IL1R1 and IL1RAP. Interacts with PIK3R1. Interacts with IL1A.</text>
</comment>
<dbReference type="GeneTree" id="ENSGT01090000259985"/>
<evidence type="ECO:0000256" key="14">
    <source>
        <dbReference type="ARBA" id="ARBA00023136"/>
    </source>
</evidence>
<evidence type="ECO:0000256" key="1">
    <source>
        <dbReference type="ARBA" id="ARBA00004236"/>
    </source>
</evidence>
<dbReference type="GO" id="GO:0050727">
    <property type="term" value="P:regulation of inflammatory response"/>
    <property type="evidence" value="ECO:0007669"/>
    <property type="project" value="Ensembl"/>
</dbReference>
<evidence type="ECO:0000313" key="30">
    <source>
        <dbReference type="Ensembl" id="ENSOCUP00000006017.4"/>
    </source>
</evidence>
<dbReference type="PROSITE" id="PS50835">
    <property type="entry name" value="IG_LIKE"/>
    <property type="match status" value="3"/>
</dbReference>
<keyword evidence="10" id="KW-0677">Repeat</keyword>
<evidence type="ECO:0000256" key="20">
    <source>
        <dbReference type="ARBA" id="ARBA00057479"/>
    </source>
</evidence>
<keyword evidence="13" id="KW-0520">NAD</keyword>
<evidence type="ECO:0000256" key="4">
    <source>
        <dbReference type="ARBA" id="ARBA00009752"/>
    </source>
</evidence>
<dbReference type="GO" id="GO:0005576">
    <property type="term" value="C:extracellular region"/>
    <property type="evidence" value="ECO:0007669"/>
    <property type="project" value="UniProtKB-SubCell"/>
</dbReference>
<dbReference type="STRING" id="9986.ENSOCUP00000006017"/>
<dbReference type="GO" id="GO:0006954">
    <property type="term" value="P:inflammatory response"/>
    <property type="evidence" value="ECO:0007669"/>
    <property type="project" value="UniProtKB-KW"/>
</dbReference>
<dbReference type="PRINTS" id="PR01538">
    <property type="entry name" value="INTRLEUKN1R1"/>
</dbReference>
<dbReference type="FunFam" id="3.40.50.10140:FF:000002">
    <property type="entry name" value="Interleukin 1 receptor accessory protein"/>
    <property type="match status" value="1"/>
</dbReference>
<feature type="signal peptide" evidence="27">
    <location>
        <begin position="1"/>
        <end position="23"/>
    </location>
</feature>
<dbReference type="SUPFAM" id="SSF52200">
    <property type="entry name" value="Toll/Interleukin receptor TIR domain"/>
    <property type="match status" value="1"/>
</dbReference>
<dbReference type="PROSITE" id="PS50104">
    <property type="entry name" value="TIR"/>
    <property type="match status" value="1"/>
</dbReference>
<dbReference type="GO" id="GO:2000661">
    <property type="term" value="P:positive regulation of interleukin-1-mediated signaling pathway"/>
    <property type="evidence" value="ECO:0007669"/>
    <property type="project" value="Ensembl"/>
</dbReference>
<dbReference type="PRINTS" id="PR01536">
    <property type="entry name" value="INTRLKN1R12F"/>
</dbReference>
<name>G1SS30_RABIT</name>
<keyword evidence="17" id="KW-0325">Glycoprotein</keyword>
<dbReference type="EMBL" id="AAGW02007550">
    <property type="status" value="NOT_ANNOTATED_CDS"/>
    <property type="molecule type" value="Genomic_DNA"/>
</dbReference>
<dbReference type="CDD" id="cd20994">
    <property type="entry name" value="Ig2_IL1R_like"/>
    <property type="match status" value="1"/>
</dbReference>
<evidence type="ECO:0000256" key="10">
    <source>
        <dbReference type="ARBA" id="ARBA00022737"/>
    </source>
</evidence>
<dbReference type="Pfam" id="PF13895">
    <property type="entry name" value="Ig_2"/>
    <property type="match status" value="1"/>
</dbReference>
<dbReference type="GO" id="GO:0009897">
    <property type="term" value="C:external side of plasma membrane"/>
    <property type="evidence" value="ECO:0007669"/>
    <property type="project" value="Ensembl"/>
</dbReference>
<evidence type="ECO:0000256" key="11">
    <source>
        <dbReference type="ARBA" id="ARBA00022801"/>
    </source>
</evidence>
<evidence type="ECO:0000256" key="5">
    <source>
        <dbReference type="ARBA" id="ARBA00022475"/>
    </source>
</evidence>
<dbReference type="SMR" id="G1SS30"/>
<dbReference type="FunFam" id="2.60.40.10:FF:001064">
    <property type="entry name" value="Interleukin 1 receptor, type I"/>
    <property type="match status" value="1"/>
</dbReference>
<dbReference type="SUPFAM" id="SSF48726">
    <property type="entry name" value="Immunoglobulin"/>
    <property type="match status" value="3"/>
</dbReference>
<dbReference type="Pfam" id="PF01582">
    <property type="entry name" value="TIR"/>
    <property type="match status" value="1"/>
</dbReference>
<dbReference type="GO" id="GO:0051897">
    <property type="term" value="P:positive regulation of phosphatidylinositol 3-kinase/protein kinase B signal transduction"/>
    <property type="evidence" value="ECO:0007669"/>
    <property type="project" value="Ensembl"/>
</dbReference>
<dbReference type="PANTHER" id="PTHR11890">
    <property type="entry name" value="INTERLEUKIN-1 RECEPTOR FAMILY MEMBER"/>
    <property type="match status" value="1"/>
</dbReference>
<dbReference type="GO" id="GO:0005161">
    <property type="term" value="F:platelet-derived growth factor receptor binding"/>
    <property type="evidence" value="ECO:0007669"/>
    <property type="project" value="Ensembl"/>
</dbReference>
<dbReference type="FunFam" id="2.60.40.10:FF:000188">
    <property type="entry name" value="Interleukin-1 receptor accessory protein-like 1"/>
    <property type="match status" value="1"/>
</dbReference>
<dbReference type="Proteomes" id="UP000001811">
    <property type="component" value="Chromosome 2"/>
</dbReference>
<dbReference type="PaxDb" id="9986-ENSOCUP00000006017"/>
<evidence type="ECO:0000256" key="7">
    <source>
        <dbReference type="ARBA" id="ARBA00022553"/>
    </source>
</evidence>
<dbReference type="FunFam" id="2.60.40.10:FF:000284">
    <property type="entry name" value="interleukin-1 receptor accessory protein-like 1"/>
    <property type="match status" value="1"/>
</dbReference>
<keyword evidence="5" id="KW-1003">Cell membrane</keyword>
<dbReference type="SMART" id="SM00255">
    <property type="entry name" value="TIR"/>
    <property type="match status" value="1"/>
</dbReference>
<keyword evidence="19" id="KW-0393">Immunoglobulin domain</keyword>
<keyword evidence="16" id="KW-0675">Receptor</keyword>
<dbReference type="Bgee" id="ENSOCUG00000006957">
    <property type="expression patterns" value="Expressed in liver and 17 other cell types or tissues"/>
</dbReference>
<keyword evidence="12" id="KW-1133">Transmembrane helix</keyword>
<evidence type="ECO:0000256" key="18">
    <source>
        <dbReference type="ARBA" id="ARBA00023198"/>
    </source>
</evidence>
<keyword evidence="31" id="KW-1185">Reference proteome</keyword>
<dbReference type="InterPro" id="IPR004076">
    <property type="entry name" value="IL-1_rcpt_I-typ"/>
</dbReference>
<evidence type="ECO:0000256" key="6">
    <source>
        <dbReference type="ARBA" id="ARBA00022525"/>
    </source>
</evidence>
<protein>
    <recommendedName>
        <fullName evidence="22">Interleukin-1 receptor type 1</fullName>
    </recommendedName>
    <alternativeName>
        <fullName evidence="24">CD121 antigen-like family member A</fullName>
    </alternativeName>
    <alternativeName>
        <fullName evidence="23">Interleukin-1 receptor alpha</fullName>
    </alternativeName>
    <alternativeName>
        <fullName evidence="26">Interleukin-1 receptor type I</fullName>
    </alternativeName>
    <alternativeName>
        <fullName evidence="25">p80</fullName>
    </alternativeName>
</protein>
<dbReference type="GO" id="GO:0032729">
    <property type="term" value="P:positive regulation of type II interferon production"/>
    <property type="evidence" value="ECO:0007669"/>
    <property type="project" value="Ensembl"/>
</dbReference>
<dbReference type="GO" id="GO:2000391">
    <property type="term" value="P:positive regulation of neutrophil extravasation"/>
    <property type="evidence" value="ECO:0007669"/>
    <property type="project" value="Ensembl"/>
</dbReference>
<dbReference type="Pfam" id="PF18452">
    <property type="entry name" value="Ig_6"/>
    <property type="match status" value="1"/>
</dbReference>
<evidence type="ECO:0000256" key="12">
    <source>
        <dbReference type="ARBA" id="ARBA00022989"/>
    </source>
</evidence>
<comment type="subcellular location">
    <subcellularLocation>
        <location evidence="1">Cell membrane</location>
    </subcellularLocation>
    <subcellularLocation>
        <location evidence="2">Membrane</location>
        <topology evidence="2">Single-pass type I membrane protein</topology>
    </subcellularLocation>
    <subcellularLocation>
        <location evidence="3">Secreted</location>
    </subcellularLocation>
</comment>
<proteinExistence type="inferred from homology"/>
<dbReference type="InterPro" id="IPR003599">
    <property type="entry name" value="Ig_sub"/>
</dbReference>
<evidence type="ECO:0000259" key="28">
    <source>
        <dbReference type="PROSITE" id="PS50104"/>
    </source>
</evidence>
<sequence>MKENMNVLLRLVCVVALLISLEADNCKEREEAIIIVSSANEIGVRACPINQNERIGTIHWYKNDSEIPISTERDGSIHQHKDNLWFVPAKAEHSGRYYCVVRNATSCLKVGITTKFVENEPNLCYNTQALFQQRLPVAGDGGLVCPYMDFFKDENNNFPKIQWYKDCKPLVLDNVHFSGVTDKLIVMNVTETHRGNYTCRASYTYLGKQYPVSRVIEFITLEENKPQKPVIMSPANETMEVVLGSQIQLICNVTGQYSDAVYWKWNGSGIDDEDPLLEEEYKFLENPSCKKRSTQLAMLNILEVESRFYLYPFICLAKNTYGLNVAYIKLIPPVPDFQKHTIGICVMLTVLIMCSVFIYKIFKVDIVLWYRDSCYDFLPKKAPDGKTYDAYILYPKTLTGESTSNSDIFVFKVLPEVLEKQFGYKLFIYGRDDYVGEDIVEVTNEHIKKSRRLIVILVRETSNFTWLGGSSEEQIAMYNALIQDGIKVMLLELEKIHNYEKMPESIKFIKQKHGAIRWSGDFKEGPQSAKTRCLHPVASFWPQPLTQTLRRNCKEKFTCLLANLGRLGFSDCLLSYGTAGGPVPPAVLALLRSLIPSVTWKQIVKGAGCGDVAGKAIQSRGLGEGLSRGCSVCSVEKSLGDVPGGKDTEDFCEVQGGAVARSGPGVAELGRVAGRAHTGRATSLRTFHGLVSPLYAHSQ</sequence>
<comment type="similarity">
    <text evidence="4">Belongs to the interleukin-1 receptor family.</text>
</comment>
<feature type="domain" description="Ig-like" evidence="29">
    <location>
        <begin position="121"/>
        <end position="213"/>
    </location>
</feature>
<evidence type="ECO:0000313" key="31">
    <source>
        <dbReference type="Proteomes" id="UP000001811"/>
    </source>
</evidence>
<dbReference type="InterPro" id="IPR004074">
    <property type="entry name" value="IL-1_rcpt_I/II-typ"/>
</dbReference>
<evidence type="ECO:0000256" key="27">
    <source>
        <dbReference type="SAM" id="SignalP"/>
    </source>
</evidence>
<evidence type="ECO:0000256" key="16">
    <source>
        <dbReference type="ARBA" id="ARBA00023170"/>
    </source>
</evidence>
<comment type="function">
    <text evidence="20">Receptor for IL1A, IL1B and IL1RN. After binding to interleukin-1 associates with the coreceptor IL1RAP to form the high affinity interleukin-1 receptor complex which mediates interleukin-1-dependent activation of NF-kappa-B, MAPK and other pathways. Signaling involves the recruitment of adapter molecules such as TOLLIP, MYD88, and IRAK1 or IRAK2 via the respective TIR domains of the receptor/coreceptor subunits. Binds ligands with comparable affinity and binding of antagonist IL1RN prevents association with IL1RAP to form a signaling complex. Involved in IL1B-mediated costimulation of IFNG production from T-helper 1 (Th1) cells.</text>
</comment>
<dbReference type="Gene3D" id="2.60.40.10">
    <property type="entry name" value="Immunoglobulins"/>
    <property type="match status" value="3"/>
</dbReference>
<dbReference type="GO" id="GO:0016787">
    <property type="term" value="F:hydrolase activity"/>
    <property type="evidence" value="ECO:0007669"/>
    <property type="project" value="UniProtKB-KW"/>
</dbReference>
<evidence type="ECO:0000256" key="25">
    <source>
        <dbReference type="ARBA" id="ARBA00080708"/>
    </source>
</evidence>
<dbReference type="GO" id="GO:2000556">
    <property type="term" value="P:positive regulation of T-helper 1 cell cytokine production"/>
    <property type="evidence" value="ECO:0007669"/>
    <property type="project" value="Ensembl"/>
</dbReference>
<keyword evidence="6" id="KW-0964">Secreted</keyword>
<feature type="chain" id="PRO_5023819637" description="Interleukin-1 receptor type 1" evidence="27">
    <location>
        <begin position="24"/>
        <end position="699"/>
    </location>
</feature>
<dbReference type="InterPro" id="IPR000157">
    <property type="entry name" value="TIR_dom"/>
</dbReference>
<evidence type="ECO:0000256" key="22">
    <source>
        <dbReference type="ARBA" id="ARBA00067898"/>
    </source>
</evidence>
<evidence type="ECO:0000256" key="9">
    <source>
        <dbReference type="ARBA" id="ARBA00022729"/>
    </source>
</evidence>
<accession>G1SS30</accession>
<dbReference type="InterPro" id="IPR007110">
    <property type="entry name" value="Ig-like_dom"/>
</dbReference>
<reference evidence="30" key="3">
    <citation type="submission" date="2025-09" db="UniProtKB">
        <authorList>
            <consortium name="Ensembl"/>
        </authorList>
    </citation>
    <scope>IDENTIFICATION</scope>
    <source>
        <strain evidence="30">Thorbecke</strain>
    </source>
</reference>
<keyword evidence="7" id="KW-0597">Phosphoprotein</keyword>
<feature type="domain" description="TIR" evidence="28">
    <location>
        <begin position="386"/>
        <end position="548"/>
    </location>
</feature>
<dbReference type="GO" id="GO:0019966">
    <property type="term" value="F:interleukin-1 binding"/>
    <property type="evidence" value="ECO:0007669"/>
    <property type="project" value="Ensembl"/>
</dbReference>
<keyword evidence="8" id="KW-0812">Transmembrane</keyword>
<dbReference type="GO" id="GO:0004909">
    <property type="term" value="F:interleukin-1, type I, activating receptor activity"/>
    <property type="evidence" value="ECO:0007669"/>
    <property type="project" value="InterPro"/>
</dbReference>
<reference evidence="30" key="2">
    <citation type="submission" date="2025-08" db="UniProtKB">
        <authorList>
            <consortium name="Ensembl"/>
        </authorList>
    </citation>
    <scope>IDENTIFICATION</scope>
    <source>
        <strain evidence="30">Thorbecke</strain>
    </source>
</reference>
<evidence type="ECO:0000256" key="17">
    <source>
        <dbReference type="ARBA" id="ARBA00023180"/>
    </source>
</evidence>
<dbReference type="FunCoup" id="G1SS30">
    <property type="interactions" value="38"/>
</dbReference>
<feature type="domain" description="Ig-like" evidence="29">
    <location>
        <begin position="47"/>
        <end position="113"/>
    </location>
</feature>
<dbReference type="AlphaFoldDB" id="G1SS30"/>
<dbReference type="GO" id="GO:0043123">
    <property type="term" value="P:positive regulation of canonical NF-kappaB signal transduction"/>
    <property type="evidence" value="ECO:0007669"/>
    <property type="project" value="Ensembl"/>
</dbReference>
<keyword evidence="9 27" id="KW-0732">Signal</keyword>
<dbReference type="InterPro" id="IPR035897">
    <property type="entry name" value="Toll_tir_struct_dom_sf"/>
</dbReference>
<keyword evidence="11" id="KW-0378">Hydrolase</keyword>
<dbReference type="PRINTS" id="PR01537">
    <property type="entry name" value="INTRLKN1R1F"/>
</dbReference>
<keyword evidence="18" id="KW-0395">Inflammatory response</keyword>
<keyword evidence="14" id="KW-0472">Membrane</keyword>
<evidence type="ECO:0000256" key="3">
    <source>
        <dbReference type="ARBA" id="ARBA00004613"/>
    </source>
</evidence>
<evidence type="ECO:0000259" key="29">
    <source>
        <dbReference type="PROSITE" id="PS50835"/>
    </source>
</evidence>
<dbReference type="PANTHER" id="PTHR11890:SF26">
    <property type="entry name" value="INTERLEUKIN-1 RECEPTOR TYPE 1"/>
    <property type="match status" value="1"/>
</dbReference>
<dbReference type="InterPro" id="IPR036179">
    <property type="entry name" value="Ig-like_dom_sf"/>
</dbReference>
<dbReference type="eggNOG" id="ENOG502QWEU">
    <property type="taxonomic scope" value="Eukaryota"/>
</dbReference>
<dbReference type="SMART" id="SM00409">
    <property type="entry name" value="IG"/>
    <property type="match status" value="3"/>
</dbReference>
<evidence type="ECO:0000256" key="15">
    <source>
        <dbReference type="ARBA" id="ARBA00023157"/>
    </source>
</evidence>
<reference evidence="30 31" key="1">
    <citation type="journal article" date="2011" name="Nature">
        <title>A high-resolution map of human evolutionary constraint using 29 mammals.</title>
        <authorList>
            <person name="Lindblad-Toh K."/>
            <person name="Garber M."/>
            <person name="Zuk O."/>
            <person name="Lin M.F."/>
            <person name="Parker B.J."/>
            <person name="Washietl S."/>
            <person name="Kheradpour P."/>
            <person name="Ernst J."/>
            <person name="Jordan G."/>
            <person name="Mauceli E."/>
            <person name="Ward L.D."/>
            <person name="Lowe C.B."/>
            <person name="Holloway A.K."/>
            <person name="Clamp M."/>
            <person name="Gnerre S."/>
            <person name="Alfoldi J."/>
            <person name="Beal K."/>
            <person name="Chang J."/>
            <person name="Clawson H."/>
            <person name="Cuff J."/>
            <person name="Di Palma F."/>
            <person name="Fitzgerald S."/>
            <person name="Flicek P."/>
            <person name="Guttman M."/>
            <person name="Hubisz M.J."/>
            <person name="Jaffe D.B."/>
            <person name="Jungreis I."/>
            <person name="Kent W.J."/>
            <person name="Kostka D."/>
            <person name="Lara M."/>
            <person name="Martins A.L."/>
            <person name="Massingham T."/>
            <person name="Moltke I."/>
            <person name="Raney B.J."/>
            <person name="Rasmussen M.D."/>
            <person name="Robinson J."/>
            <person name="Stark A."/>
            <person name="Vilella A.J."/>
            <person name="Wen J."/>
            <person name="Xie X."/>
            <person name="Zody M.C."/>
            <person name="Baldwin J."/>
            <person name="Bloom T."/>
            <person name="Chin C.W."/>
            <person name="Heiman D."/>
            <person name="Nicol R."/>
            <person name="Nusbaum C."/>
            <person name="Young S."/>
            <person name="Wilkinson J."/>
            <person name="Worley K.C."/>
            <person name="Kovar C.L."/>
            <person name="Muzny D.M."/>
            <person name="Gibbs R.A."/>
            <person name="Cree A."/>
            <person name="Dihn H.H."/>
            <person name="Fowler G."/>
            <person name="Jhangiani S."/>
            <person name="Joshi V."/>
            <person name="Lee S."/>
            <person name="Lewis L.R."/>
            <person name="Nazareth L.V."/>
            <person name="Okwuonu G."/>
            <person name="Santibanez J."/>
            <person name="Warren W.C."/>
            <person name="Mardis E.R."/>
            <person name="Weinstock G.M."/>
            <person name="Wilson R.K."/>
            <person name="Delehaunty K."/>
            <person name="Dooling D."/>
            <person name="Fronik C."/>
            <person name="Fulton L."/>
            <person name="Fulton B."/>
            <person name="Graves T."/>
            <person name="Minx P."/>
            <person name="Sodergren E."/>
            <person name="Birney E."/>
            <person name="Margulies E.H."/>
            <person name="Herrero J."/>
            <person name="Green E.D."/>
            <person name="Haussler D."/>
            <person name="Siepel A."/>
            <person name="Goldman N."/>
            <person name="Pollard K.S."/>
            <person name="Pedersen J.S."/>
            <person name="Lander E.S."/>
            <person name="Kellis M."/>
        </authorList>
    </citation>
    <scope>NUCLEOTIDE SEQUENCE [LARGE SCALE GENOMIC DNA]</scope>
    <source>
        <strain evidence="30 31">Thorbecke inbred</strain>
    </source>
</reference>
<dbReference type="GO" id="GO:0010641">
    <property type="term" value="P:positive regulation of platelet-derived growth factor receptor signaling pathway"/>
    <property type="evidence" value="ECO:0007669"/>
    <property type="project" value="Ensembl"/>
</dbReference>
<dbReference type="InterPro" id="IPR015621">
    <property type="entry name" value="IL-1_rcpt_fam"/>
</dbReference>
<dbReference type="Gene3D" id="3.40.50.10140">
    <property type="entry name" value="Toll/interleukin-1 receptor homology (TIR) domain"/>
    <property type="match status" value="1"/>
</dbReference>
<evidence type="ECO:0000256" key="8">
    <source>
        <dbReference type="ARBA" id="ARBA00022692"/>
    </source>
</evidence>
<evidence type="ECO:0000256" key="26">
    <source>
        <dbReference type="ARBA" id="ARBA00083376"/>
    </source>
</evidence>
<feature type="domain" description="Ig-like" evidence="29">
    <location>
        <begin position="229"/>
        <end position="326"/>
    </location>
</feature>